<organism evidence="2 3">
    <name type="scientific">Deinococcus humi</name>
    <dbReference type="NCBI Taxonomy" id="662880"/>
    <lineage>
        <taxon>Bacteria</taxon>
        <taxon>Thermotogati</taxon>
        <taxon>Deinococcota</taxon>
        <taxon>Deinococci</taxon>
        <taxon>Deinococcales</taxon>
        <taxon>Deinococcaceae</taxon>
        <taxon>Deinococcus</taxon>
    </lineage>
</organism>
<keyword evidence="3" id="KW-1185">Reference proteome</keyword>
<reference evidence="2 3" key="1">
    <citation type="submission" date="2020-08" db="EMBL/GenBank/DDBJ databases">
        <title>Genomic Encyclopedia of Type Strains, Phase IV (KMG-IV): sequencing the most valuable type-strain genomes for metagenomic binning, comparative biology and taxonomic classification.</title>
        <authorList>
            <person name="Goeker M."/>
        </authorList>
    </citation>
    <scope>NUCLEOTIDE SEQUENCE [LARGE SCALE GENOMIC DNA]</scope>
    <source>
        <strain evidence="2 3">DSM 27939</strain>
    </source>
</reference>
<evidence type="ECO:0000313" key="3">
    <source>
        <dbReference type="Proteomes" id="UP000552709"/>
    </source>
</evidence>
<evidence type="ECO:0000313" key="2">
    <source>
        <dbReference type="EMBL" id="MBB5364025.1"/>
    </source>
</evidence>
<proteinExistence type="predicted"/>
<protein>
    <submittedName>
        <fullName evidence="2">Uncharacterized protein</fullName>
    </submittedName>
</protein>
<dbReference type="AlphaFoldDB" id="A0A7W8JVJ3"/>
<accession>A0A7W8JVJ3</accession>
<sequence>MSAITNIPFPAPAKKTRAKREAGTYTTTDSAVVAFQKVNGSAVTRVLTALSERSNYRQRAMTIPDLMAACQLKERATEKAIAALIEQGFCSRVQGGVIYTQPGKANVRANGVANACANDRTSVKSKITVQDEESQAPKELEGIGRKEDVVPGLQETREADGQPQPQLDAAGETEGQTPDGVASGEADPTLNPFTASKTVTGNGETDNVTDSEKVPPGRTPREAMAVLAGAGLQDTWRGWVRLTGIKRVSQELHALQWAEWVTGGQAEELKTHVTALIEAGTYNMPWAALKHRMTRPAGPAPLPAVEVERKTNFKPGQRVRYPDGSEATVLSVLSRGIATDHPDSPDVPLGRLRTLEIL</sequence>
<feature type="compositionally biased region" description="Polar residues" evidence="1">
    <location>
        <begin position="191"/>
        <end position="208"/>
    </location>
</feature>
<dbReference type="RefSeq" id="WP_184133815.1">
    <property type="nucleotide sequence ID" value="NZ_JACHFL010000008.1"/>
</dbReference>
<comment type="caution">
    <text evidence="2">The sequence shown here is derived from an EMBL/GenBank/DDBJ whole genome shotgun (WGS) entry which is preliminary data.</text>
</comment>
<feature type="region of interest" description="Disordered" evidence="1">
    <location>
        <begin position="126"/>
        <end position="218"/>
    </location>
</feature>
<dbReference type="EMBL" id="JACHFL010000008">
    <property type="protein sequence ID" value="MBB5364025.1"/>
    <property type="molecule type" value="Genomic_DNA"/>
</dbReference>
<gene>
    <name evidence="2" type="ORF">HNQ08_003132</name>
</gene>
<dbReference type="Proteomes" id="UP000552709">
    <property type="component" value="Unassembled WGS sequence"/>
</dbReference>
<feature type="compositionally biased region" description="Basic and acidic residues" evidence="1">
    <location>
        <begin position="135"/>
        <end position="160"/>
    </location>
</feature>
<name>A0A7W8JVJ3_9DEIO</name>
<evidence type="ECO:0000256" key="1">
    <source>
        <dbReference type="SAM" id="MobiDB-lite"/>
    </source>
</evidence>